<dbReference type="InterPro" id="IPR025166">
    <property type="entry name" value="Integrase_DNA_bind_dom"/>
</dbReference>
<feature type="non-terminal residue" evidence="6">
    <location>
        <position position="1"/>
    </location>
</feature>
<keyword evidence="4" id="KW-0233">DNA recombination</keyword>
<dbReference type="CDD" id="cd00801">
    <property type="entry name" value="INT_P4_C"/>
    <property type="match status" value="1"/>
</dbReference>
<protein>
    <submittedName>
        <fullName evidence="6">Site-specific integrase</fullName>
    </submittedName>
</protein>
<dbReference type="InterPro" id="IPR053876">
    <property type="entry name" value="Phage_int_M"/>
</dbReference>
<evidence type="ECO:0000313" key="7">
    <source>
        <dbReference type="Proteomes" id="UP000726136"/>
    </source>
</evidence>
<dbReference type="Gene3D" id="3.30.160.390">
    <property type="entry name" value="Integrase, DNA-binding domain"/>
    <property type="match status" value="1"/>
</dbReference>
<dbReference type="InterPro" id="IPR038488">
    <property type="entry name" value="Integrase_DNA-bd_sf"/>
</dbReference>
<evidence type="ECO:0000313" key="6">
    <source>
        <dbReference type="EMBL" id="MBF4375630.1"/>
    </source>
</evidence>
<dbReference type="Pfam" id="PF13356">
    <property type="entry name" value="Arm-DNA-bind_3"/>
    <property type="match status" value="1"/>
</dbReference>
<keyword evidence="2" id="KW-0229">DNA integration</keyword>
<dbReference type="InterPro" id="IPR002104">
    <property type="entry name" value="Integrase_catalytic"/>
</dbReference>
<sequence length="416" mass="48789">KKQFVFRYYQQQKEKFISIGLFSGRAGGMTLAEAREQAQVFSQLLLSGRDPKLHIEQQEIEQKRIDAESKELGTLEDLFHSYTEQMKIDGKRTHETVLKSLKKECYPYIDKNIKACDVTTNDIKYVISKVIQRGAITSSNRVRSYIMAAFNHGMRFDNDPRYFSLECKFALKYNPVSLIPRQKDGERVGERFLEWRELRRFLKDLRENYEVVPVGQDLRHLLQLCIYLGGQRPYEVVTLEWWNVDWKERFVCITKERSKNKKDHIVPLNELAFEIFQKQYELSGGGRYVFPNPNDAEQPMKTSSICRAVTRYRDDVGFDKFVPRDLRRTCKTLMGSCRISKEIRDRIQNHALQDVSTRHYDRYDYFDDKLGGLESWNNKLKELIGYVPPALSVVSSAETLPFPDIKSTQSLRANLK</sequence>
<reference evidence="6 7" key="1">
    <citation type="journal article" date="2021" name="PeerJ">
        <title>Analysis of 44 Vibrio anguillarum genomes reveals high genetic diversity.</title>
        <authorList>
            <person name="Hansen M.J."/>
            <person name="Dalsgaard I."/>
        </authorList>
    </citation>
    <scope>NUCLEOTIDE SEQUENCE [LARGE SCALE GENOMIC DNA]</scope>
    <source>
        <strain evidence="6 7">040915-1/1B</strain>
    </source>
</reference>
<proteinExistence type="inferred from homology"/>
<keyword evidence="7" id="KW-1185">Reference proteome</keyword>
<accession>A0ABR9ZB13</accession>
<dbReference type="InterPro" id="IPR013762">
    <property type="entry name" value="Integrase-like_cat_sf"/>
</dbReference>
<dbReference type="InterPro" id="IPR011010">
    <property type="entry name" value="DNA_brk_join_enz"/>
</dbReference>
<gene>
    <name evidence="6" type="ORF">EAY46_21765</name>
</gene>
<feature type="domain" description="Tyr recombinase" evidence="5">
    <location>
        <begin position="188"/>
        <end position="374"/>
    </location>
</feature>
<dbReference type="PANTHER" id="PTHR30629">
    <property type="entry name" value="PROPHAGE INTEGRASE"/>
    <property type="match status" value="1"/>
</dbReference>
<dbReference type="PANTHER" id="PTHR30629:SF2">
    <property type="entry name" value="PROPHAGE INTEGRASE INTS-RELATED"/>
    <property type="match status" value="1"/>
</dbReference>
<dbReference type="Pfam" id="PF22022">
    <property type="entry name" value="Phage_int_M"/>
    <property type="match status" value="1"/>
</dbReference>
<evidence type="ECO:0000256" key="4">
    <source>
        <dbReference type="ARBA" id="ARBA00023172"/>
    </source>
</evidence>
<dbReference type="RefSeq" id="WP_194664367.1">
    <property type="nucleotide sequence ID" value="NZ_RDPI01000243.1"/>
</dbReference>
<dbReference type="Pfam" id="PF00589">
    <property type="entry name" value="Phage_integrase"/>
    <property type="match status" value="1"/>
</dbReference>
<dbReference type="InterPro" id="IPR050808">
    <property type="entry name" value="Phage_Integrase"/>
</dbReference>
<evidence type="ECO:0000256" key="1">
    <source>
        <dbReference type="ARBA" id="ARBA00008857"/>
    </source>
</evidence>
<dbReference type="SUPFAM" id="SSF56349">
    <property type="entry name" value="DNA breaking-rejoining enzymes"/>
    <property type="match status" value="1"/>
</dbReference>
<comment type="caution">
    <text evidence="6">The sequence shown here is derived from an EMBL/GenBank/DDBJ whole genome shotgun (WGS) entry which is preliminary data.</text>
</comment>
<evidence type="ECO:0000256" key="2">
    <source>
        <dbReference type="ARBA" id="ARBA00022908"/>
    </source>
</evidence>
<comment type="similarity">
    <text evidence="1">Belongs to the 'phage' integrase family.</text>
</comment>
<dbReference type="PROSITE" id="PS51898">
    <property type="entry name" value="TYR_RECOMBINASE"/>
    <property type="match status" value="1"/>
</dbReference>
<dbReference type="InterPro" id="IPR010998">
    <property type="entry name" value="Integrase_recombinase_N"/>
</dbReference>
<dbReference type="Proteomes" id="UP000726136">
    <property type="component" value="Unassembled WGS sequence"/>
</dbReference>
<evidence type="ECO:0000259" key="5">
    <source>
        <dbReference type="PROSITE" id="PS51898"/>
    </source>
</evidence>
<dbReference type="Gene3D" id="1.10.443.10">
    <property type="entry name" value="Intergrase catalytic core"/>
    <property type="match status" value="1"/>
</dbReference>
<evidence type="ECO:0000256" key="3">
    <source>
        <dbReference type="ARBA" id="ARBA00023125"/>
    </source>
</evidence>
<name>A0ABR9ZB13_VIBAN</name>
<organism evidence="6 7">
    <name type="scientific">Vibrio anguillarum</name>
    <name type="common">Listonella anguillarum</name>
    <dbReference type="NCBI Taxonomy" id="55601"/>
    <lineage>
        <taxon>Bacteria</taxon>
        <taxon>Pseudomonadati</taxon>
        <taxon>Pseudomonadota</taxon>
        <taxon>Gammaproteobacteria</taxon>
        <taxon>Vibrionales</taxon>
        <taxon>Vibrionaceae</taxon>
        <taxon>Vibrio</taxon>
    </lineage>
</organism>
<dbReference type="Gene3D" id="1.10.150.130">
    <property type="match status" value="1"/>
</dbReference>
<keyword evidence="3" id="KW-0238">DNA-binding</keyword>
<dbReference type="EMBL" id="RDPI01000243">
    <property type="protein sequence ID" value="MBF4375630.1"/>
    <property type="molecule type" value="Genomic_DNA"/>
</dbReference>